<keyword evidence="3" id="KW-1185">Reference proteome</keyword>
<dbReference type="OrthoDB" id="6326277at2759"/>
<evidence type="ECO:0000313" key="3">
    <source>
        <dbReference type="Proteomes" id="UP000275846"/>
    </source>
</evidence>
<proteinExistence type="predicted"/>
<reference evidence="4" key="1">
    <citation type="submission" date="2016-06" db="UniProtKB">
        <authorList>
            <consortium name="WormBaseParasite"/>
        </authorList>
    </citation>
    <scope>IDENTIFICATION</scope>
</reference>
<dbReference type="WBParaSite" id="SSLN_0001459401-mRNA-1">
    <property type="protein sequence ID" value="SSLN_0001459401-mRNA-1"/>
    <property type="gene ID" value="SSLN_0001459401"/>
</dbReference>
<dbReference type="EMBL" id="UYSU01038619">
    <property type="protein sequence ID" value="VDM00442.1"/>
    <property type="molecule type" value="Genomic_DNA"/>
</dbReference>
<accession>A0A183TC58</accession>
<evidence type="ECO:0000313" key="2">
    <source>
        <dbReference type="EMBL" id="VDM00442.1"/>
    </source>
</evidence>
<protein>
    <submittedName>
        <fullName evidence="4">Velvet domain-containing protein</fullName>
    </submittedName>
</protein>
<organism evidence="4">
    <name type="scientific">Schistocephalus solidus</name>
    <name type="common">Tapeworm</name>
    <dbReference type="NCBI Taxonomy" id="70667"/>
    <lineage>
        <taxon>Eukaryota</taxon>
        <taxon>Metazoa</taxon>
        <taxon>Spiralia</taxon>
        <taxon>Lophotrochozoa</taxon>
        <taxon>Platyhelminthes</taxon>
        <taxon>Cestoda</taxon>
        <taxon>Eucestoda</taxon>
        <taxon>Diphyllobothriidea</taxon>
        <taxon>Diphyllobothriidae</taxon>
        <taxon>Schistocephalus</taxon>
    </lineage>
</organism>
<dbReference type="Proteomes" id="UP000275846">
    <property type="component" value="Unassembled WGS sequence"/>
</dbReference>
<feature type="compositionally biased region" description="Polar residues" evidence="1">
    <location>
        <begin position="144"/>
        <end position="154"/>
    </location>
</feature>
<feature type="compositionally biased region" description="Basic and acidic residues" evidence="1">
    <location>
        <begin position="83"/>
        <end position="98"/>
    </location>
</feature>
<feature type="region of interest" description="Disordered" evidence="1">
    <location>
        <begin position="34"/>
        <end position="169"/>
    </location>
</feature>
<dbReference type="AlphaFoldDB" id="A0A183TC58"/>
<gene>
    <name evidence="2" type="ORF">SSLN_LOCUS14056</name>
</gene>
<feature type="compositionally biased region" description="Basic residues" evidence="1">
    <location>
        <begin position="160"/>
        <end position="169"/>
    </location>
</feature>
<name>A0A183TC58_SCHSO</name>
<evidence type="ECO:0000313" key="4">
    <source>
        <dbReference type="WBParaSite" id="SSLN_0001459401-mRNA-1"/>
    </source>
</evidence>
<sequence>MWTATKGRTSSSPPIITDVTIYRLPEVEININLDLLPSKKASGPYSSSPAGKAPGSDASPVSADQPGTLGGSSAEPSNLEEDSEHRDSNLRRQPDCRRQGQKGGTKVTGDPDQRHPGPSPPNMLALSTHLPRANRPGRTPSGAMRQQSENSNFCKPSFGPHHHHHHHRQWGLDPKLSLLRPHIHLTHRPGRSLANPSHRLLNQCQVHQPTADITAFTHHMNLFSHVRIHDSGIHGNVDSTDTSSTTSAPPILTAIATPTTTNDKPPAPPDFSCPQHDDLRQRIYTARVILFASDGNRMLKVQAPLPCLDEQCRARFGADLLFQYSEWVTA</sequence>
<evidence type="ECO:0000256" key="1">
    <source>
        <dbReference type="SAM" id="MobiDB-lite"/>
    </source>
</evidence>
<reference evidence="2 3" key="2">
    <citation type="submission" date="2018-11" db="EMBL/GenBank/DDBJ databases">
        <authorList>
            <consortium name="Pathogen Informatics"/>
        </authorList>
    </citation>
    <scope>NUCLEOTIDE SEQUENCE [LARGE SCALE GENOMIC DNA]</scope>
    <source>
        <strain evidence="2 3">NST_G2</strain>
    </source>
</reference>